<dbReference type="EMBL" id="VTPC01001506">
    <property type="protein sequence ID" value="KAF2901742.1"/>
    <property type="molecule type" value="Genomic_DNA"/>
</dbReference>
<comment type="caution">
    <text evidence="2">The sequence shown here is derived from an EMBL/GenBank/DDBJ whole genome shotgun (WGS) entry which is preliminary data.</text>
</comment>
<feature type="signal peptide" evidence="1">
    <location>
        <begin position="1"/>
        <end position="19"/>
    </location>
</feature>
<dbReference type="AlphaFoldDB" id="A0A8K0DDW0"/>
<accession>A0A8K0DDW0</accession>
<organism evidence="2 3">
    <name type="scientific">Ignelater luminosus</name>
    <name type="common">Cucubano</name>
    <name type="synonym">Pyrophorus luminosus</name>
    <dbReference type="NCBI Taxonomy" id="2038154"/>
    <lineage>
        <taxon>Eukaryota</taxon>
        <taxon>Metazoa</taxon>
        <taxon>Ecdysozoa</taxon>
        <taxon>Arthropoda</taxon>
        <taxon>Hexapoda</taxon>
        <taxon>Insecta</taxon>
        <taxon>Pterygota</taxon>
        <taxon>Neoptera</taxon>
        <taxon>Endopterygota</taxon>
        <taxon>Coleoptera</taxon>
        <taxon>Polyphaga</taxon>
        <taxon>Elateriformia</taxon>
        <taxon>Elateroidea</taxon>
        <taxon>Elateridae</taxon>
        <taxon>Agrypninae</taxon>
        <taxon>Pyrophorini</taxon>
        <taxon>Ignelater</taxon>
    </lineage>
</organism>
<feature type="non-terminal residue" evidence="2">
    <location>
        <position position="1"/>
    </location>
</feature>
<name>A0A8K0DDW0_IGNLU</name>
<proteinExistence type="predicted"/>
<keyword evidence="1" id="KW-0732">Signal</keyword>
<feature type="chain" id="PRO_5035421402" evidence="1">
    <location>
        <begin position="20"/>
        <end position="349"/>
    </location>
</feature>
<sequence length="349" mass="39148">MYIIPWILQFFCYLFFANASNEEGDSQMEVLSRKSTHPSLSIMSFIEKLDKLDKYLAIIAKKTGREYMFLSVYHGVITTENDESVINRKDKKITCTGKKAVLELRRGKRKCAGGRFEHQTFEWNKICGPRVARSSLYFNGMLMHCVGSRKIDVVAGKLKCTGQLFTDEEMNLRCPIAGNLPVNPSTWIAYDGGINGLNQWGTLGKYNLGFVGCDSGITVSFQQDGKRYYCMGEGVHVVDFTDGFRYKCNDRQLTSIDYLHMCGNNGNMPNEFERPAFVNIDATSTCPGKLIAVRAFHDDQLLGFCLGHTTLITFTPPDVIFCHGGIPLTASDTKTRCQMAPAETAYIKT</sequence>
<evidence type="ECO:0000313" key="3">
    <source>
        <dbReference type="Proteomes" id="UP000801492"/>
    </source>
</evidence>
<dbReference type="OrthoDB" id="10305106at2759"/>
<protein>
    <submittedName>
        <fullName evidence="2">Uncharacterized protein</fullName>
    </submittedName>
</protein>
<evidence type="ECO:0000313" key="2">
    <source>
        <dbReference type="EMBL" id="KAF2901742.1"/>
    </source>
</evidence>
<gene>
    <name evidence="2" type="ORF">ILUMI_04439</name>
</gene>
<keyword evidence="3" id="KW-1185">Reference proteome</keyword>
<dbReference type="Proteomes" id="UP000801492">
    <property type="component" value="Unassembled WGS sequence"/>
</dbReference>
<reference evidence="2" key="1">
    <citation type="submission" date="2019-08" db="EMBL/GenBank/DDBJ databases">
        <title>The genome of the North American firefly Photinus pyralis.</title>
        <authorList>
            <consortium name="Photinus pyralis genome working group"/>
            <person name="Fallon T.R."/>
            <person name="Sander Lower S.E."/>
            <person name="Weng J.-K."/>
        </authorList>
    </citation>
    <scope>NUCLEOTIDE SEQUENCE</scope>
    <source>
        <strain evidence="2">TRF0915ILg1</strain>
        <tissue evidence="2">Whole body</tissue>
    </source>
</reference>
<evidence type="ECO:0000256" key="1">
    <source>
        <dbReference type="SAM" id="SignalP"/>
    </source>
</evidence>